<dbReference type="GO" id="GO:0005507">
    <property type="term" value="F:copper ion binding"/>
    <property type="evidence" value="ECO:0007669"/>
    <property type="project" value="InterPro"/>
</dbReference>
<keyword evidence="8" id="KW-1185">Reference proteome</keyword>
<name>A0A4P6ZV51_9BACL</name>
<dbReference type="AlphaFoldDB" id="A0A4P6ZV51"/>
<feature type="transmembrane region" description="Helical" evidence="5">
    <location>
        <begin position="6"/>
        <end position="24"/>
    </location>
</feature>
<keyword evidence="4" id="KW-0186">Copper</keyword>
<keyword evidence="2" id="KW-0479">Metal-binding</keyword>
<accession>A0A4P6ZV51</accession>
<feature type="transmembrane region" description="Helical" evidence="5">
    <location>
        <begin position="36"/>
        <end position="57"/>
    </location>
</feature>
<dbReference type="Pfam" id="PF00127">
    <property type="entry name" value="Copper-bind"/>
    <property type="match status" value="1"/>
</dbReference>
<dbReference type="Proteomes" id="UP000294292">
    <property type="component" value="Chromosome"/>
</dbReference>
<keyword evidence="5" id="KW-1133">Transmembrane helix</keyword>
<evidence type="ECO:0000259" key="6">
    <source>
        <dbReference type="Pfam" id="PF00127"/>
    </source>
</evidence>
<evidence type="ECO:0000256" key="5">
    <source>
        <dbReference type="SAM" id="Phobius"/>
    </source>
</evidence>
<keyword evidence="5" id="KW-0812">Transmembrane</keyword>
<evidence type="ECO:0000256" key="3">
    <source>
        <dbReference type="ARBA" id="ARBA00022982"/>
    </source>
</evidence>
<sequence length="301" mass="32964">MSDFHVYALVLISVVTLISILLSLKRKANFPHMTGMIMSMFLGMNVGLTAGVLFGAVYQGDLFFSTIVGMAIGILAGALCGICFGLLSLLEGVMAGLMGGMMGAMLGEMIAVEQAIVFIKIFLVLSVCTIFLLIILSTPNLALIHNKSWFLKPILTFLLVGGVIVLGNSLNKEIEPSIPHNHKEDTHATSEKQIEIQTIVIETAGMKYSPQDIIVEKNSTFTLQLKNSDQIDHDIEIKTSAFTMMRESNHHKIDHNVIHLHAQPETTSELTLSMNEVGTYTFYCTLPGHRENGMVGQLVVK</sequence>
<dbReference type="OrthoDB" id="9816061at2"/>
<dbReference type="InterPro" id="IPR000923">
    <property type="entry name" value="BlueCu_1"/>
</dbReference>
<proteinExistence type="predicted"/>
<dbReference type="PROSITE" id="PS00196">
    <property type="entry name" value="COPPER_BLUE"/>
    <property type="match status" value="1"/>
</dbReference>
<evidence type="ECO:0000256" key="1">
    <source>
        <dbReference type="ARBA" id="ARBA00022448"/>
    </source>
</evidence>
<keyword evidence="5" id="KW-0472">Membrane</keyword>
<feature type="transmembrane region" description="Helical" evidence="5">
    <location>
        <begin position="149"/>
        <end position="170"/>
    </location>
</feature>
<evidence type="ECO:0000256" key="2">
    <source>
        <dbReference type="ARBA" id="ARBA00022723"/>
    </source>
</evidence>
<dbReference type="InterPro" id="IPR028871">
    <property type="entry name" value="BlueCu_1_BS"/>
</dbReference>
<dbReference type="InterPro" id="IPR033138">
    <property type="entry name" value="Cu_oxidase_CS"/>
</dbReference>
<feature type="domain" description="Blue (type 1) copper" evidence="6">
    <location>
        <begin position="200"/>
        <end position="301"/>
    </location>
</feature>
<dbReference type="GO" id="GO:0009055">
    <property type="term" value="F:electron transfer activity"/>
    <property type="evidence" value="ECO:0007669"/>
    <property type="project" value="InterPro"/>
</dbReference>
<evidence type="ECO:0000313" key="8">
    <source>
        <dbReference type="Proteomes" id="UP000294292"/>
    </source>
</evidence>
<dbReference type="KEGG" id="panc:E2636_01215"/>
<dbReference type="PANTHER" id="PTHR38439">
    <property type="entry name" value="AURACYANIN-B"/>
    <property type="match status" value="1"/>
</dbReference>
<protein>
    <submittedName>
        <fullName evidence="7">Copper-binding protein</fullName>
    </submittedName>
</protein>
<feature type="transmembrane region" description="Helical" evidence="5">
    <location>
        <begin position="63"/>
        <end position="86"/>
    </location>
</feature>
<reference evidence="7 8" key="1">
    <citation type="submission" date="2019-03" db="EMBL/GenBank/DDBJ databases">
        <title>Complete genome sequence of Paenisporosarcina antarctica CGMCC 1.6503T.</title>
        <authorList>
            <person name="Rong J.-C."/>
            <person name="Chi N.-Y."/>
            <person name="Zhang Q.-F."/>
        </authorList>
    </citation>
    <scope>NUCLEOTIDE SEQUENCE [LARGE SCALE GENOMIC DNA]</scope>
    <source>
        <strain evidence="7 8">CGMCC 1.6503</strain>
    </source>
</reference>
<feature type="transmembrane region" description="Helical" evidence="5">
    <location>
        <begin position="117"/>
        <end position="137"/>
    </location>
</feature>
<dbReference type="Gene3D" id="2.60.40.420">
    <property type="entry name" value="Cupredoxins - blue copper proteins"/>
    <property type="match status" value="1"/>
</dbReference>
<dbReference type="PANTHER" id="PTHR38439:SF3">
    <property type="entry name" value="COPPER-RESISTANT CUPROPROTEIN COPI"/>
    <property type="match status" value="1"/>
</dbReference>
<evidence type="ECO:0000313" key="7">
    <source>
        <dbReference type="EMBL" id="QBP39858.1"/>
    </source>
</evidence>
<dbReference type="SUPFAM" id="SSF49503">
    <property type="entry name" value="Cupredoxins"/>
    <property type="match status" value="1"/>
</dbReference>
<dbReference type="InterPro" id="IPR050845">
    <property type="entry name" value="Cu-binding_ET"/>
</dbReference>
<evidence type="ECO:0000256" key="4">
    <source>
        <dbReference type="ARBA" id="ARBA00023008"/>
    </source>
</evidence>
<keyword evidence="3" id="KW-0249">Electron transport</keyword>
<dbReference type="InterPro" id="IPR008972">
    <property type="entry name" value="Cupredoxin"/>
</dbReference>
<dbReference type="PROSITE" id="PS00079">
    <property type="entry name" value="MULTICOPPER_OXIDASE1"/>
    <property type="match status" value="1"/>
</dbReference>
<keyword evidence="1" id="KW-0813">Transport</keyword>
<gene>
    <name evidence="7" type="ORF">E2636_01215</name>
</gene>
<organism evidence="7 8">
    <name type="scientific">Paenisporosarcina antarctica</name>
    <dbReference type="NCBI Taxonomy" id="417367"/>
    <lineage>
        <taxon>Bacteria</taxon>
        <taxon>Bacillati</taxon>
        <taxon>Bacillota</taxon>
        <taxon>Bacilli</taxon>
        <taxon>Bacillales</taxon>
        <taxon>Caryophanaceae</taxon>
        <taxon>Paenisporosarcina</taxon>
    </lineage>
</organism>
<dbReference type="EMBL" id="CP038015">
    <property type="protein sequence ID" value="QBP39858.1"/>
    <property type="molecule type" value="Genomic_DNA"/>
</dbReference>